<dbReference type="EMBL" id="CP163445">
    <property type="protein sequence ID" value="XDQ82526.1"/>
    <property type="molecule type" value="Genomic_DNA"/>
</dbReference>
<reference evidence="1" key="1">
    <citation type="submission" date="2024-07" db="EMBL/GenBank/DDBJ databases">
        <authorList>
            <person name="Yu S.T."/>
        </authorList>
    </citation>
    <scope>NUCLEOTIDE SEQUENCE</scope>
    <source>
        <strain evidence="1">Y1</strain>
    </source>
</reference>
<proteinExistence type="predicted"/>
<dbReference type="AlphaFoldDB" id="A0AB39TTS0"/>
<dbReference type="RefSeq" id="WP_369184872.1">
    <property type="nucleotide sequence ID" value="NZ_CP163445.1"/>
</dbReference>
<evidence type="ECO:0000313" key="1">
    <source>
        <dbReference type="EMBL" id="XDQ82526.1"/>
    </source>
</evidence>
<gene>
    <name evidence="1" type="ORF">AB2U05_30550</name>
</gene>
<protein>
    <recommendedName>
        <fullName evidence="2">Secreted protein</fullName>
    </recommendedName>
</protein>
<sequence>MSQRWFVSSVTFGALADAVSVTGARPSFDPAVKITRTLKDQPGETFPDRPGPSLHLLGPGDTLGFDQAAVVRQEPPAGSPNGVAEYLAQVEFSDASLPWLLSLPGPATLPWLVLLVLREDEGALQPGSPLPVVDVPGAALPDLADSWAWAHVEARIEDGDTPEAAVTRDVRTGLDTVVSRLICPRRLEADRGWLACVVPATKAGAAAGLGADPPADGAAQAWTAGQAQVRLPVYHSWRFRTGDDGSFKDLAHRVQPVASRNLPDFGSRTVDVRCPWPLRDLLGDGTPARLTVPVHGALRVPGTDTADEQWSDPASMLRFREILRGQLDAPGLRHDPARVEAPVDRDEKAVAPPLYGSHHTGVQAVPEDGWMNRLNLRVKYRIAAALGARYVQLEQEFLMARAWEQIGAVTEANRLLAAAELATESARAAQDKHLGGLDAAALPELSPYQGVFGSVAGRGASANARAGAGSGTLADALAPSAVPNGVASTAFVRLTRRGGAVHRRTGRAARDVAAGVLTTDAFVDGALKATKSSLPSMWLAGAEQAQLPPPAEVVQGPLATSTVVGDPSAVFASRTLNELLSTMRMLAEDYQDFQQFDAPREKFQALFVKAQAAASDRDPRSMTQPALVRGVGRMMSVEPLATPLFTAADPGPTARALIGEARDAVQPVPLQVGRMVSLLGPTVMRDRTEDDRPLRPIMAHPEFGFPIAAELVSRWPEWAVPGVSAFPDDAATLLEPNPAFVEALLVGLNQEFNRELRWREYPTDEAGTPFSRFWPPGGARPGYGEIARWATGDELGSHDPHQGDDLLVLLIRGEVLRRYPGTVVLAAKSVDRTVEGPDVRWQEPAFVLPVDERTNLYGFAGLTAAQAVAEHWMFVLREPMRGVRFGFDQPTSPPSAFTSWADLTWDQVPTVNGFVVPRVVDGKPPAPAGLVDPRTWPGADAADFARIVFRPPFQVAFSPQRMIGGA</sequence>
<accession>A0AB39TTS0</accession>
<organism evidence="1">
    <name type="scientific">Streptomyces sp. Y1</name>
    <dbReference type="NCBI Taxonomy" id="3238634"/>
    <lineage>
        <taxon>Bacteria</taxon>
        <taxon>Bacillati</taxon>
        <taxon>Actinomycetota</taxon>
        <taxon>Actinomycetes</taxon>
        <taxon>Kitasatosporales</taxon>
        <taxon>Streptomycetaceae</taxon>
        <taxon>Streptomyces</taxon>
    </lineage>
</organism>
<name>A0AB39TTS0_9ACTN</name>
<evidence type="ECO:0008006" key="2">
    <source>
        <dbReference type="Google" id="ProtNLM"/>
    </source>
</evidence>